<dbReference type="GO" id="GO:0000727">
    <property type="term" value="P:double-strand break repair via break-induced replication"/>
    <property type="evidence" value="ECO:0007669"/>
    <property type="project" value="EnsemblFungi"/>
</dbReference>
<dbReference type="PANTHER" id="PTHR22768">
    <property type="entry name" value="DNA REPLICATION COMPLEX GINS PROTEIN PSF3"/>
    <property type="match status" value="1"/>
</dbReference>
<dbReference type="GO" id="GO:0071162">
    <property type="term" value="C:CMG complex"/>
    <property type="evidence" value="ECO:0007669"/>
    <property type="project" value="EnsemblFungi"/>
</dbReference>
<dbReference type="PANTHER" id="PTHR22768:SF0">
    <property type="entry name" value="DNA REPLICATION COMPLEX GINS PROTEIN PSF3"/>
    <property type="match status" value="1"/>
</dbReference>
<dbReference type="InterPro" id="IPR010492">
    <property type="entry name" value="GINS_Psf3"/>
</dbReference>
<organism evidence="10 11">
    <name type="scientific">Meyerozyma guilliermondii (strain ATCC 6260 / CBS 566 / DSM 6381 / JCM 1539 / NBRC 10279 / NRRL Y-324)</name>
    <name type="common">Yeast</name>
    <name type="synonym">Candida guilliermondii</name>
    <dbReference type="NCBI Taxonomy" id="294746"/>
    <lineage>
        <taxon>Eukaryota</taxon>
        <taxon>Fungi</taxon>
        <taxon>Dikarya</taxon>
        <taxon>Ascomycota</taxon>
        <taxon>Saccharomycotina</taxon>
        <taxon>Pichiomycetes</taxon>
        <taxon>Debaryomycetaceae</taxon>
        <taxon>Meyerozyma</taxon>
    </lineage>
</organism>
<reference evidence="10 11" key="1">
    <citation type="journal article" date="2009" name="Nature">
        <title>Evolution of pathogenicity and sexual reproduction in eight Candida genomes.</title>
        <authorList>
            <person name="Butler G."/>
            <person name="Rasmussen M.D."/>
            <person name="Lin M.F."/>
            <person name="Santos M.A."/>
            <person name="Sakthikumar S."/>
            <person name="Munro C.A."/>
            <person name="Rheinbay E."/>
            <person name="Grabherr M."/>
            <person name="Forche A."/>
            <person name="Reedy J.L."/>
            <person name="Agrafioti I."/>
            <person name="Arnaud M.B."/>
            <person name="Bates S."/>
            <person name="Brown A.J."/>
            <person name="Brunke S."/>
            <person name="Costanzo M.C."/>
            <person name="Fitzpatrick D.A."/>
            <person name="de Groot P.W."/>
            <person name="Harris D."/>
            <person name="Hoyer L.L."/>
            <person name="Hube B."/>
            <person name="Klis F.M."/>
            <person name="Kodira C."/>
            <person name="Lennard N."/>
            <person name="Logue M.E."/>
            <person name="Martin R."/>
            <person name="Neiman A.M."/>
            <person name="Nikolaou E."/>
            <person name="Quail M.A."/>
            <person name="Quinn J."/>
            <person name="Santos M.C."/>
            <person name="Schmitzberger F.F."/>
            <person name="Sherlock G."/>
            <person name="Shah P."/>
            <person name="Silverstein K.A."/>
            <person name="Skrzypek M.S."/>
            <person name="Soll D."/>
            <person name="Staggs R."/>
            <person name="Stansfield I."/>
            <person name="Stumpf M.P."/>
            <person name="Sudbery P.E."/>
            <person name="Srikantha T."/>
            <person name="Zeng Q."/>
            <person name="Berman J."/>
            <person name="Berriman M."/>
            <person name="Heitman J."/>
            <person name="Gow N.A."/>
            <person name="Lorenz M.C."/>
            <person name="Birren B.W."/>
            <person name="Kellis M."/>
            <person name="Cuomo C.A."/>
        </authorList>
    </citation>
    <scope>NUCLEOTIDE SEQUENCE [LARGE SCALE GENOMIC DNA]</scope>
    <source>
        <strain evidence="11">ATCC 6260 / CBS 566 / DSM 6381 / JCM 1539 / NBRC 10279 / NRRL Y-324</strain>
    </source>
</reference>
<dbReference type="AlphaFoldDB" id="A5DJP9"/>
<sequence length="172" mass="19789">MSYYDLDDILADAEKVPCRFNISVPGLGYLEGQPGKAIQKDTKIELPLWLAEILAICELSEESQQSFIDLLQPDFISPKVINAIKTSPTSVDLHAILPYYYRLTEKWASMFSDSELATVVSDTLKRRSLEIYNHANSATKQLNFIYSLDEYEKEVFKKTSESSRSMRQWLKY</sequence>
<dbReference type="RefSeq" id="XP_001484119.2">
    <property type="nucleotide sequence ID" value="XM_001484069.1"/>
</dbReference>
<evidence type="ECO:0000259" key="9">
    <source>
        <dbReference type="Pfam" id="PF22466"/>
    </source>
</evidence>
<proteinExistence type="inferred from homology"/>
<dbReference type="EMBL" id="CH408158">
    <property type="protein sequence ID" value="EDK39402.2"/>
    <property type="molecule type" value="Genomic_DNA"/>
</dbReference>
<evidence type="ECO:0000256" key="5">
    <source>
        <dbReference type="ARBA" id="ARBA00022705"/>
    </source>
</evidence>
<evidence type="ECO:0000256" key="2">
    <source>
        <dbReference type="ARBA" id="ARBA00006343"/>
    </source>
</evidence>
<dbReference type="FunCoup" id="A5DJP9">
    <property type="interactions" value="389"/>
</dbReference>
<keyword evidence="5 7" id="KW-0235">DNA replication</keyword>
<feature type="domain" description="GINS subunit" evidence="8">
    <location>
        <begin position="76"/>
        <end position="170"/>
    </location>
</feature>
<dbReference type="Pfam" id="PF22466">
    <property type="entry name" value="PSF3_N"/>
    <property type="match status" value="1"/>
</dbReference>
<dbReference type="Pfam" id="PF05916">
    <property type="entry name" value="Sld5"/>
    <property type="match status" value="1"/>
</dbReference>
<dbReference type="InterPro" id="IPR055221">
    <property type="entry name" value="PSF3_N"/>
</dbReference>
<evidence type="ECO:0000256" key="1">
    <source>
        <dbReference type="ARBA" id="ARBA00004123"/>
    </source>
</evidence>
<dbReference type="KEGG" id="pgu:PGUG_03500"/>
<dbReference type="InterPro" id="IPR038437">
    <property type="entry name" value="GINS_Psf3_sf"/>
</dbReference>
<dbReference type="GO" id="GO:0000785">
    <property type="term" value="C:chromatin"/>
    <property type="evidence" value="ECO:0007669"/>
    <property type="project" value="EnsemblFungi"/>
</dbReference>
<dbReference type="GeneID" id="5126384"/>
<dbReference type="STRING" id="294746.A5DJP9"/>
<dbReference type="InParanoid" id="A5DJP9"/>
<dbReference type="OMA" id="IYKEGWR"/>
<dbReference type="InterPro" id="IPR036224">
    <property type="entry name" value="GINS_bundle-like_dom_sf"/>
</dbReference>
<protein>
    <recommendedName>
        <fullName evidence="4 7">DNA replication complex GINS protein PSF3</fullName>
    </recommendedName>
</protein>
<dbReference type="VEuPathDB" id="FungiDB:PGUG_03500"/>
<comment type="subcellular location">
    <subcellularLocation>
        <location evidence="1 7">Nucleus</location>
    </subcellularLocation>
</comment>
<comment type="similarity">
    <text evidence="2 7">Belongs to the GINS3/PSF3 family.</text>
</comment>
<dbReference type="GO" id="GO:0043596">
    <property type="term" value="C:nuclear replication fork"/>
    <property type="evidence" value="ECO:0007669"/>
    <property type="project" value="EnsemblFungi"/>
</dbReference>
<gene>
    <name evidence="10" type="ORF">PGUG_03500</name>
</gene>
<dbReference type="CDD" id="cd11713">
    <property type="entry name" value="GINS_A_psf3"/>
    <property type="match status" value="1"/>
</dbReference>
<evidence type="ECO:0000256" key="6">
    <source>
        <dbReference type="ARBA" id="ARBA00023242"/>
    </source>
</evidence>
<accession>A5DJP9</accession>
<dbReference type="SUPFAM" id="SSF160059">
    <property type="entry name" value="PriA/YqbF domain"/>
    <property type="match status" value="1"/>
</dbReference>
<dbReference type="Proteomes" id="UP000001997">
    <property type="component" value="Unassembled WGS sequence"/>
</dbReference>
<comment type="subunit">
    <text evidence="3">Component of the GINS complex which is a heterotetramer of SLD5, PSF1, PSF2 and PSF3.</text>
</comment>
<dbReference type="CDD" id="cd21693">
    <property type="entry name" value="GINS_B_Psf3"/>
    <property type="match status" value="1"/>
</dbReference>
<dbReference type="HOGENOM" id="CLU_081646_0_1_1"/>
<keyword evidence="6 7" id="KW-0539">Nucleus</keyword>
<dbReference type="OrthoDB" id="10251744at2759"/>
<evidence type="ECO:0000256" key="7">
    <source>
        <dbReference type="RuleBase" id="RU367161"/>
    </source>
</evidence>
<comment type="function">
    <text evidence="7">The GINS complex plays an essential role in the initiation of DNA replication.</text>
</comment>
<dbReference type="Gene3D" id="1.20.58.2050">
    <property type="match status" value="1"/>
</dbReference>
<feature type="domain" description="DNA replication complex GINS protein PSF3 N-terminal" evidence="9">
    <location>
        <begin position="4"/>
        <end position="56"/>
    </location>
</feature>
<dbReference type="GO" id="GO:0000811">
    <property type="term" value="C:GINS complex"/>
    <property type="evidence" value="ECO:0007669"/>
    <property type="project" value="UniProtKB-UniRule"/>
</dbReference>
<evidence type="ECO:0000313" key="10">
    <source>
        <dbReference type="EMBL" id="EDK39402.2"/>
    </source>
</evidence>
<evidence type="ECO:0000313" key="11">
    <source>
        <dbReference type="Proteomes" id="UP000001997"/>
    </source>
</evidence>
<name>A5DJP9_PICGU</name>
<dbReference type="GO" id="GO:1902975">
    <property type="term" value="P:mitotic DNA replication initiation"/>
    <property type="evidence" value="ECO:0007669"/>
    <property type="project" value="TreeGrafter"/>
</dbReference>
<evidence type="ECO:0000256" key="3">
    <source>
        <dbReference type="ARBA" id="ARBA00011352"/>
    </source>
</evidence>
<dbReference type="InterPro" id="IPR021151">
    <property type="entry name" value="GINS_A"/>
</dbReference>
<dbReference type="SUPFAM" id="SSF158573">
    <property type="entry name" value="GINS helical bundle-like"/>
    <property type="match status" value="1"/>
</dbReference>
<dbReference type="eggNOG" id="KOG1106">
    <property type="taxonomic scope" value="Eukaryota"/>
</dbReference>
<keyword evidence="11" id="KW-1185">Reference proteome</keyword>
<evidence type="ECO:0000259" key="8">
    <source>
        <dbReference type="Pfam" id="PF05916"/>
    </source>
</evidence>
<evidence type="ECO:0000256" key="4">
    <source>
        <dbReference type="ARBA" id="ARBA00015140"/>
    </source>
</evidence>